<evidence type="ECO:0000313" key="3">
    <source>
        <dbReference type="Proteomes" id="UP000824102"/>
    </source>
</evidence>
<organism evidence="2 3">
    <name type="scientific">Candidatus Gallimonas intestinavium</name>
    <dbReference type="NCBI Taxonomy" id="2838603"/>
    <lineage>
        <taxon>Bacteria</taxon>
        <taxon>Bacillati</taxon>
        <taxon>Bacillota</taxon>
        <taxon>Clostridia</taxon>
        <taxon>Candidatus Gallimonas</taxon>
    </lineage>
</organism>
<accession>A0A9D2G413</accession>
<reference evidence="2" key="1">
    <citation type="journal article" date="2021" name="PeerJ">
        <title>Extensive microbial diversity within the chicken gut microbiome revealed by metagenomics and culture.</title>
        <authorList>
            <person name="Gilroy R."/>
            <person name="Ravi A."/>
            <person name="Getino M."/>
            <person name="Pursley I."/>
            <person name="Horton D.L."/>
            <person name="Alikhan N.F."/>
            <person name="Baker D."/>
            <person name="Gharbi K."/>
            <person name="Hall N."/>
            <person name="Watson M."/>
            <person name="Adriaenssens E.M."/>
            <person name="Foster-Nyarko E."/>
            <person name="Jarju S."/>
            <person name="Secka A."/>
            <person name="Antonio M."/>
            <person name="Oren A."/>
            <person name="Chaudhuri R.R."/>
            <person name="La Ragione R."/>
            <person name="Hildebrand F."/>
            <person name="Pallen M.J."/>
        </authorList>
    </citation>
    <scope>NUCLEOTIDE SEQUENCE</scope>
    <source>
        <strain evidence="2">ChiW7-2402</strain>
    </source>
</reference>
<evidence type="ECO:0000313" key="2">
    <source>
        <dbReference type="EMBL" id="HIZ72694.1"/>
    </source>
</evidence>
<comment type="caution">
    <text evidence="2">The sequence shown here is derived from an EMBL/GenBank/DDBJ whole genome shotgun (WGS) entry which is preliminary data.</text>
</comment>
<feature type="transmembrane region" description="Helical" evidence="1">
    <location>
        <begin position="6"/>
        <end position="24"/>
    </location>
</feature>
<keyword evidence="1" id="KW-0472">Membrane</keyword>
<dbReference type="EMBL" id="DXBB01000059">
    <property type="protein sequence ID" value="HIZ72694.1"/>
    <property type="molecule type" value="Genomic_DNA"/>
</dbReference>
<gene>
    <name evidence="2" type="ORF">H9964_03850</name>
</gene>
<reference evidence="2" key="2">
    <citation type="submission" date="2021-04" db="EMBL/GenBank/DDBJ databases">
        <authorList>
            <person name="Gilroy R."/>
        </authorList>
    </citation>
    <scope>NUCLEOTIDE SEQUENCE</scope>
    <source>
        <strain evidence="2">ChiW7-2402</strain>
    </source>
</reference>
<feature type="transmembrane region" description="Helical" evidence="1">
    <location>
        <begin position="64"/>
        <end position="84"/>
    </location>
</feature>
<keyword evidence="1" id="KW-1133">Transmembrane helix</keyword>
<keyword evidence="1" id="KW-0812">Transmembrane</keyword>
<proteinExistence type="predicted"/>
<sequence>MENAVEVVAVPVIAAIVYGVMAVYRQLVSGKAAVWTSLIPVWAGILGTAIGVIAFYLVPEAMPADNVLTAILLGLASGLSATGADQVYKQIKKSGGGEA</sequence>
<protein>
    <submittedName>
        <fullName evidence="2">Enolase</fullName>
    </submittedName>
</protein>
<dbReference type="Proteomes" id="UP000824102">
    <property type="component" value="Unassembled WGS sequence"/>
</dbReference>
<feature type="transmembrane region" description="Helical" evidence="1">
    <location>
        <begin position="36"/>
        <end position="58"/>
    </location>
</feature>
<dbReference type="AlphaFoldDB" id="A0A9D2G413"/>
<evidence type="ECO:0000256" key="1">
    <source>
        <dbReference type="SAM" id="Phobius"/>
    </source>
</evidence>
<name>A0A9D2G413_9FIRM</name>